<dbReference type="Proteomes" id="UP000315349">
    <property type="component" value="Chromosome"/>
</dbReference>
<dbReference type="KEGG" id="peh:Spb1_01170"/>
<evidence type="ECO:0000259" key="1">
    <source>
        <dbReference type="Pfam" id="PF03354"/>
    </source>
</evidence>
<dbReference type="EMBL" id="CP036299">
    <property type="protein sequence ID" value="QDV28254.1"/>
    <property type="molecule type" value="Genomic_DNA"/>
</dbReference>
<evidence type="ECO:0000313" key="3">
    <source>
        <dbReference type="Proteomes" id="UP000315349"/>
    </source>
</evidence>
<protein>
    <submittedName>
        <fullName evidence="2">Phage Terminase</fullName>
    </submittedName>
</protein>
<reference evidence="2 3" key="1">
    <citation type="submission" date="2019-02" db="EMBL/GenBank/DDBJ databases">
        <title>Deep-cultivation of Planctomycetes and their phenomic and genomic characterization uncovers novel biology.</title>
        <authorList>
            <person name="Wiegand S."/>
            <person name="Jogler M."/>
            <person name="Boedeker C."/>
            <person name="Pinto D."/>
            <person name="Vollmers J."/>
            <person name="Rivas-Marin E."/>
            <person name="Kohn T."/>
            <person name="Peeters S.H."/>
            <person name="Heuer A."/>
            <person name="Rast P."/>
            <person name="Oberbeckmann S."/>
            <person name="Bunk B."/>
            <person name="Jeske O."/>
            <person name="Meyerdierks A."/>
            <person name="Storesund J.E."/>
            <person name="Kallscheuer N."/>
            <person name="Luecker S."/>
            <person name="Lage O.M."/>
            <person name="Pohl T."/>
            <person name="Merkel B.J."/>
            <person name="Hornburger P."/>
            <person name="Mueller R.-W."/>
            <person name="Bruemmer F."/>
            <person name="Labrenz M."/>
            <person name="Spormann A.M."/>
            <person name="Op den Camp H."/>
            <person name="Overmann J."/>
            <person name="Amann R."/>
            <person name="Jetten M.S.M."/>
            <person name="Mascher T."/>
            <person name="Medema M.H."/>
            <person name="Devos D.P."/>
            <person name="Kaster A.-K."/>
            <person name="Ovreas L."/>
            <person name="Rohde M."/>
            <person name="Galperin M.Y."/>
            <person name="Jogler C."/>
        </authorList>
    </citation>
    <scope>NUCLEOTIDE SEQUENCE [LARGE SCALE GENOMIC DNA]</scope>
    <source>
        <strain evidence="2 3">Spb1</strain>
    </source>
</reference>
<dbReference type="Gene3D" id="3.30.420.240">
    <property type="match status" value="1"/>
</dbReference>
<keyword evidence="3" id="KW-1185">Reference proteome</keyword>
<dbReference type="Pfam" id="PF03354">
    <property type="entry name" value="TerL_ATPase"/>
    <property type="match status" value="1"/>
</dbReference>
<accession>A0A518GI39</accession>
<sequence length="520" mass="58272">MTSRLNSLRAWQLLISRHNPHSFRQVVRLSAADRTRQATLESWQRADFAALDPAWRQLAFGSRPSLSQAESTTSATSHILRRAYLERPRGHSKTTDIALSCAWILAFAQEPVTGIAAAADREQAQLLLQAIARLVRLNPHLLGHLQVQQERVIHTHTRSRLDVISSDVASSWGLLPDFVICDELCHWTKPDLWHSLVSSAAKKPHTLLAVMSNAGVGRTWQWQVREAARTSSEWYFSSLHGPQASWITSETLAEQERLLPATVFARLWLNQWQQAEGDFVTLDEARACIDPTLARKEHGSPGIHYVAAIDYAEKHDWTVAIILHAEGDRLIVDRMDVAIPQPGRPTPVAWVDNWLTWAASAFDDIEFVLDEYQLLSVIQHRSAELSLERFSFAGGAGNHALAMLLRQLIIERRVLWYPGCGSPQFDQLDFSHGPTPAEALINPETTTQPGEENDLAQELATLILRQSPSGRLRFDHRNEAGFHDDRAFALAAACLKLTKTPISPSYFDLTPPTTDGAFAW</sequence>
<proteinExistence type="predicted"/>
<name>A0A518GI39_9PLAN</name>
<dbReference type="InterPro" id="IPR027417">
    <property type="entry name" value="P-loop_NTPase"/>
</dbReference>
<dbReference type="AlphaFoldDB" id="A0A518GI39"/>
<dbReference type="RefSeq" id="WP_246128314.1">
    <property type="nucleotide sequence ID" value="NZ_CP036299.1"/>
</dbReference>
<gene>
    <name evidence="2" type="ORF">Spb1_01170</name>
</gene>
<dbReference type="Gene3D" id="3.40.50.300">
    <property type="entry name" value="P-loop containing nucleotide triphosphate hydrolases"/>
    <property type="match status" value="1"/>
</dbReference>
<organism evidence="2 3">
    <name type="scientific">Planctopirus ephydatiae</name>
    <dbReference type="NCBI Taxonomy" id="2528019"/>
    <lineage>
        <taxon>Bacteria</taxon>
        <taxon>Pseudomonadati</taxon>
        <taxon>Planctomycetota</taxon>
        <taxon>Planctomycetia</taxon>
        <taxon>Planctomycetales</taxon>
        <taxon>Planctomycetaceae</taxon>
        <taxon>Planctopirus</taxon>
    </lineage>
</organism>
<dbReference type="InterPro" id="IPR046461">
    <property type="entry name" value="TerL_ATPase"/>
</dbReference>
<feature type="domain" description="Terminase large subunit-like ATPase" evidence="1">
    <location>
        <begin position="78"/>
        <end position="219"/>
    </location>
</feature>
<evidence type="ECO:0000313" key="2">
    <source>
        <dbReference type="EMBL" id="QDV28254.1"/>
    </source>
</evidence>